<gene>
    <name evidence="1" type="ORF">ACFQ4E_15425</name>
</gene>
<proteinExistence type="predicted"/>
<dbReference type="RefSeq" id="WP_386805086.1">
    <property type="nucleotide sequence ID" value="NZ_JBHTMU010000031.1"/>
</dbReference>
<dbReference type="EMBL" id="JBHTMU010000031">
    <property type="protein sequence ID" value="MFD1343817.1"/>
    <property type="molecule type" value="Genomic_DNA"/>
</dbReference>
<protein>
    <recommendedName>
        <fullName evidence="3">DUF3572 domain-containing protein</fullName>
    </recommendedName>
</protein>
<organism evidence="1 2">
    <name type="scientific">Litorisediminicola beolgyonensis</name>
    <dbReference type="NCBI Taxonomy" id="1173614"/>
    <lineage>
        <taxon>Bacteria</taxon>
        <taxon>Pseudomonadati</taxon>
        <taxon>Pseudomonadota</taxon>
        <taxon>Alphaproteobacteria</taxon>
        <taxon>Rhodobacterales</taxon>
        <taxon>Paracoccaceae</taxon>
        <taxon>Litorisediminicola</taxon>
    </lineage>
</organism>
<evidence type="ECO:0008006" key="3">
    <source>
        <dbReference type="Google" id="ProtNLM"/>
    </source>
</evidence>
<reference evidence="2" key="1">
    <citation type="journal article" date="2019" name="Int. J. Syst. Evol. Microbiol.">
        <title>The Global Catalogue of Microorganisms (GCM) 10K type strain sequencing project: providing services to taxonomists for standard genome sequencing and annotation.</title>
        <authorList>
            <consortium name="The Broad Institute Genomics Platform"/>
            <consortium name="The Broad Institute Genome Sequencing Center for Infectious Disease"/>
            <person name="Wu L."/>
            <person name="Ma J."/>
        </authorList>
    </citation>
    <scope>NUCLEOTIDE SEQUENCE [LARGE SCALE GENOMIC DNA]</scope>
    <source>
        <strain evidence="2">CCUG 62953</strain>
    </source>
</reference>
<keyword evidence="2" id="KW-1185">Reference proteome</keyword>
<name>A0ABW3ZM12_9RHOB</name>
<accession>A0ABW3ZM12</accession>
<dbReference type="Proteomes" id="UP001597135">
    <property type="component" value="Unassembled WGS sequence"/>
</dbReference>
<evidence type="ECO:0000313" key="2">
    <source>
        <dbReference type="Proteomes" id="UP001597135"/>
    </source>
</evidence>
<evidence type="ECO:0000313" key="1">
    <source>
        <dbReference type="EMBL" id="MFD1343817.1"/>
    </source>
</evidence>
<comment type="caution">
    <text evidence="1">The sequence shown here is derived from an EMBL/GenBank/DDBJ whole genome shotgun (WGS) entry which is preliminary data.</text>
</comment>
<sequence length="107" mass="11751">MAEMSDLRSAILDAKYVDMIELADFIVRDLGLPESDESGRMLPQQTELAAAVFRWAAGAEPARRAATVLKADPREGEYDEHGDPIMDAAEAEAREARLREVTTEGDS</sequence>